<evidence type="ECO:0000256" key="3">
    <source>
        <dbReference type="ARBA" id="ARBA00022989"/>
    </source>
</evidence>
<evidence type="ECO:0000313" key="7">
    <source>
        <dbReference type="Proteomes" id="UP000729402"/>
    </source>
</evidence>
<keyword evidence="2 5" id="KW-0812">Transmembrane</keyword>
<evidence type="ECO:0000256" key="5">
    <source>
        <dbReference type="SAM" id="Phobius"/>
    </source>
</evidence>
<dbReference type="AlphaFoldDB" id="A0A8J5QWH7"/>
<dbReference type="EMBL" id="JAAALK010000290">
    <property type="protein sequence ID" value="KAG8045035.1"/>
    <property type="molecule type" value="Genomic_DNA"/>
</dbReference>
<keyword evidence="3 5" id="KW-1133">Transmembrane helix</keyword>
<evidence type="ECO:0000313" key="6">
    <source>
        <dbReference type="EMBL" id="KAG8045035.1"/>
    </source>
</evidence>
<comment type="subcellular location">
    <subcellularLocation>
        <location evidence="1">Membrane</location>
        <topology evidence="1">Multi-pass membrane protein</topology>
    </subcellularLocation>
</comment>
<comment type="caution">
    <text evidence="6">The sequence shown here is derived from an EMBL/GenBank/DDBJ whole genome shotgun (WGS) entry which is preliminary data.</text>
</comment>
<sequence length="270" mass="29297">MVTVGKKQGGPEGRRRSTITSATATRMLTRREGRRGCGLWRCRAAAHAGVPTGVAVPLRLLLRRLRRAARAAYPAGARARTSGRGRSRVSLGHGATLVGRLAVGPACDLLGPRRASGVVSLLCALALALAVVSASCPAGFVALRFVAGLSLAIFVADQHWMSRIFAPSAVGLAAWPTPSPLDGQTSAARQWRSAGRHAGRLRPRRQLVIRLGVRVAVAWRVTYLLASPLRHANHHRPRRARLPLRSPARLRRRRRRQAEELLEGGARRRQ</sequence>
<evidence type="ECO:0000256" key="4">
    <source>
        <dbReference type="ARBA" id="ARBA00023136"/>
    </source>
</evidence>
<organism evidence="6 7">
    <name type="scientific">Zizania palustris</name>
    <name type="common">Northern wild rice</name>
    <dbReference type="NCBI Taxonomy" id="103762"/>
    <lineage>
        <taxon>Eukaryota</taxon>
        <taxon>Viridiplantae</taxon>
        <taxon>Streptophyta</taxon>
        <taxon>Embryophyta</taxon>
        <taxon>Tracheophyta</taxon>
        <taxon>Spermatophyta</taxon>
        <taxon>Magnoliopsida</taxon>
        <taxon>Liliopsida</taxon>
        <taxon>Poales</taxon>
        <taxon>Poaceae</taxon>
        <taxon>BOP clade</taxon>
        <taxon>Oryzoideae</taxon>
        <taxon>Oryzeae</taxon>
        <taxon>Zizaniinae</taxon>
        <taxon>Zizania</taxon>
    </lineage>
</organism>
<name>A0A8J5QWH7_ZIZPA</name>
<accession>A0A8J5QWH7</accession>
<evidence type="ECO:0000256" key="1">
    <source>
        <dbReference type="ARBA" id="ARBA00004141"/>
    </source>
</evidence>
<protein>
    <recommendedName>
        <fullName evidence="8">Major facilitator superfamily (MFS) profile domain-containing protein</fullName>
    </recommendedName>
</protein>
<feature type="transmembrane region" description="Helical" evidence="5">
    <location>
        <begin position="115"/>
        <end position="132"/>
    </location>
</feature>
<dbReference type="OrthoDB" id="434240at2759"/>
<evidence type="ECO:0000256" key="2">
    <source>
        <dbReference type="ARBA" id="ARBA00022692"/>
    </source>
</evidence>
<reference evidence="6" key="1">
    <citation type="journal article" date="2021" name="bioRxiv">
        <title>Whole Genome Assembly and Annotation of Northern Wild Rice, Zizania palustris L., Supports a Whole Genome Duplication in the Zizania Genus.</title>
        <authorList>
            <person name="Haas M."/>
            <person name="Kono T."/>
            <person name="Macchietto M."/>
            <person name="Millas R."/>
            <person name="McGilp L."/>
            <person name="Shao M."/>
            <person name="Duquette J."/>
            <person name="Hirsch C.N."/>
            <person name="Kimball J."/>
        </authorList>
    </citation>
    <scope>NUCLEOTIDE SEQUENCE</scope>
    <source>
        <tissue evidence="6">Fresh leaf tissue</tissue>
    </source>
</reference>
<dbReference type="PANTHER" id="PTHR23515">
    <property type="entry name" value="HIGH-AFFINITY NITRATE TRANSPORTER 2.3"/>
    <property type="match status" value="1"/>
</dbReference>
<keyword evidence="4 5" id="KW-0472">Membrane</keyword>
<dbReference type="Proteomes" id="UP000729402">
    <property type="component" value="Unassembled WGS sequence"/>
</dbReference>
<evidence type="ECO:0008006" key="8">
    <source>
        <dbReference type="Google" id="ProtNLM"/>
    </source>
</evidence>
<dbReference type="GO" id="GO:0015112">
    <property type="term" value="F:nitrate transmembrane transporter activity"/>
    <property type="evidence" value="ECO:0007669"/>
    <property type="project" value="InterPro"/>
</dbReference>
<dbReference type="InterPro" id="IPR044772">
    <property type="entry name" value="NO3_transporter"/>
</dbReference>
<gene>
    <name evidence="6" type="ORF">GUJ93_ZPchr0008g11825</name>
</gene>
<reference evidence="6" key="2">
    <citation type="submission" date="2021-02" db="EMBL/GenBank/DDBJ databases">
        <authorList>
            <person name="Kimball J.A."/>
            <person name="Haas M.W."/>
            <person name="Macchietto M."/>
            <person name="Kono T."/>
            <person name="Duquette J."/>
            <person name="Shao M."/>
        </authorList>
    </citation>
    <scope>NUCLEOTIDE SEQUENCE</scope>
    <source>
        <tissue evidence="6">Fresh leaf tissue</tissue>
    </source>
</reference>
<keyword evidence="7" id="KW-1185">Reference proteome</keyword>
<dbReference type="GO" id="GO:0016020">
    <property type="term" value="C:membrane"/>
    <property type="evidence" value="ECO:0007669"/>
    <property type="project" value="UniProtKB-SubCell"/>
</dbReference>
<proteinExistence type="predicted"/>